<feature type="region of interest" description="Disordered" evidence="1">
    <location>
        <begin position="35"/>
        <end position="89"/>
    </location>
</feature>
<reference evidence="3 4" key="1">
    <citation type="submission" date="2019-12" db="EMBL/GenBank/DDBJ databases">
        <title>Streptomyces sp. strain T44 isolated from rhizosphere soil of Broussonetia papyrifera.</title>
        <authorList>
            <person name="Mo P."/>
        </authorList>
    </citation>
    <scope>NUCLEOTIDE SEQUENCE [LARGE SCALE GENOMIC DNA]</scope>
    <source>
        <strain evidence="3 4">T44</strain>
    </source>
</reference>
<evidence type="ECO:0000256" key="1">
    <source>
        <dbReference type="SAM" id="MobiDB-lite"/>
    </source>
</evidence>
<name>A0A6I6MX33_9ACTN</name>
<dbReference type="RefSeq" id="WP_158921858.1">
    <property type="nucleotide sequence ID" value="NZ_CP047020.1"/>
</dbReference>
<keyword evidence="2" id="KW-0732">Signal</keyword>
<evidence type="ECO:0000313" key="4">
    <source>
        <dbReference type="Proteomes" id="UP000436138"/>
    </source>
</evidence>
<feature type="signal peptide" evidence="2">
    <location>
        <begin position="1"/>
        <end position="26"/>
    </location>
</feature>
<proteinExistence type="predicted"/>
<dbReference type="KEGG" id="sbro:GQF42_20160"/>
<feature type="compositionally biased region" description="Basic and acidic residues" evidence="1">
    <location>
        <begin position="67"/>
        <end position="87"/>
    </location>
</feature>
<dbReference type="Proteomes" id="UP000436138">
    <property type="component" value="Chromosome"/>
</dbReference>
<evidence type="ECO:0000256" key="2">
    <source>
        <dbReference type="SAM" id="SignalP"/>
    </source>
</evidence>
<dbReference type="AlphaFoldDB" id="A0A6I6MX33"/>
<dbReference type="EMBL" id="CP047020">
    <property type="protein sequence ID" value="QHA05298.1"/>
    <property type="molecule type" value="Genomic_DNA"/>
</dbReference>
<organism evidence="3 4">
    <name type="scientific">Streptomyces broussonetiae</name>
    <dbReference type="NCBI Taxonomy" id="2686304"/>
    <lineage>
        <taxon>Bacteria</taxon>
        <taxon>Bacillati</taxon>
        <taxon>Actinomycetota</taxon>
        <taxon>Actinomycetes</taxon>
        <taxon>Kitasatosporales</taxon>
        <taxon>Streptomycetaceae</taxon>
        <taxon>Streptomyces</taxon>
    </lineage>
</organism>
<keyword evidence="4" id="KW-1185">Reference proteome</keyword>
<feature type="compositionally biased region" description="Low complexity" evidence="1">
    <location>
        <begin position="40"/>
        <end position="64"/>
    </location>
</feature>
<gene>
    <name evidence="3" type="ORF">GQF42_20160</name>
</gene>
<accession>A0A6I6MX33</accession>
<evidence type="ECO:0000313" key="3">
    <source>
        <dbReference type="EMBL" id="QHA05298.1"/>
    </source>
</evidence>
<feature type="chain" id="PRO_5026171319" evidence="2">
    <location>
        <begin position="27"/>
        <end position="189"/>
    </location>
</feature>
<sequence>MRPRTFAVVGAGVGATALVAAGIAYASTVGSAQPAKPAHRAAQPVHRAAQPARRPAPATAPLGSRGEGGERGEGRDGGGRGRGHGDGGRIYFNERTYSPFAEGCITTTGSSSFSVVNDSRRTIEVFRGFNCDDGSPVTTVGPHADTYGTVTRTEHAGVFGSGSGLGFGFGFGDDGVVGSFRVVRDHDEW</sequence>
<protein>
    <submittedName>
        <fullName evidence="3">Uncharacterized protein</fullName>
    </submittedName>
</protein>